<protein>
    <submittedName>
        <fullName evidence="1">Uncharacterized protein</fullName>
    </submittedName>
</protein>
<comment type="caution">
    <text evidence="1">The sequence shown here is derived from an EMBL/GenBank/DDBJ whole genome shotgun (WGS) entry which is preliminary data.</text>
</comment>
<proteinExistence type="predicted"/>
<gene>
    <name evidence="1" type="ORF">LCGC14_1326060</name>
</gene>
<dbReference type="AlphaFoldDB" id="A0A0F9MZ18"/>
<reference evidence="1" key="1">
    <citation type="journal article" date="2015" name="Nature">
        <title>Complex archaea that bridge the gap between prokaryotes and eukaryotes.</title>
        <authorList>
            <person name="Spang A."/>
            <person name="Saw J.H."/>
            <person name="Jorgensen S.L."/>
            <person name="Zaremba-Niedzwiedzka K."/>
            <person name="Martijn J."/>
            <person name="Lind A.E."/>
            <person name="van Eijk R."/>
            <person name="Schleper C."/>
            <person name="Guy L."/>
            <person name="Ettema T.J."/>
        </authorList>
    </citation>
    <scope>NUCLEOTIDE SEQUENCE</scope>
</reference>
<sequence length="83" mass="9219">MFHTRAYAFARAFGDLKDRASGKAPYVGLEPAVLMHSICGVCKEPLVQLLYSKEGGLRRYLLCVVCETGHLFDTEIVFIPKVA</sequence>
<dbReference type="EMBL" id="LAZR01007963">
    <property type="protein sequence ID" value="KKM81790.1"/>
    <property type="molecule type" value="Genomic_DNA"/>
</dbReference>
<evidence type="ECO:0000313" key="1">
    <source>
        <dbReference type="EMBL" id="KKM81790.1"/>
    </source>
</evidence>
<name>A0A0F9MZ18_9ZZZZ</name>
<accession>A0A0F9MZ18</accession>
<organism evidence="1">
    <name type="scientific">marine sediment metagenome</name>
    <dbReference type="NCBI Taxonomy" id="412755"/>
    <lineage>
        <taxon>unclassified sequences</taxon>
        <taxon>metagenomes</taxon>
        <taxon>ecological metagenomes</taxon>
    </lineage>
</organism>